<dbReference type="Proteomes" id="UP000094828">
    <property type="component" value="Unassembled WGS sequence"/>
</dbReference>
<dbReference type="STRING" id="1841610.A6X21_21985"/>
<dbReference type="InterPro" id="IPR000253">
    <property type="entry name" value="FHA_dom"/>
</dbReference>
<name>A0A1C3EFE4_9PLAN</name>
<dbReference type="EMBL" id="LYDR01000072">
    <property type="protein sequence ID" value="ODA31943.1"/>
    <property type="molecule type" value="Genomic_DNA"/>
</dbReference>
<evidence type="ECO:0000313" key="2">
    <source>
        <dbReference type="EMBL" id="ODA31943.1"/>
    </source>
</evidence>
<comment type="caution">
    <text evidence="2">The sequence shown here is derived from an EMBL/GenBank/DDBJ whole genome shotgun (WGS) entry which is preliminary data.</text>
</comment>
<organism evidence="2 3">
    <name type="scientific">Planctopirus hydrillae</name>
    <dbReference type="NCBI Taxonomy" id="1841610"/>
    <lineage>
        <taxon>Bacteria</taxon>
        <taxon>Pseudomonadati</taxon>
        <taxon>Planctomycetota</taxon>
        <taxon>Planctomycetia</taxon>
        <taxon>Planctomycetales</taxon>
        <taxon>Planctomycetaceae</taxon>
        <taxon>Planctopirus</taxon>
    </lineage>
</organism>
<reference evidence="2 3" key="1">
    <citation type="submission" date="2016-05" db="EMBL/GenBank/DDBJ databases">
        <title>Genomic and physiological characterization of Planctopirus sp. isolated from fresh water lake.</title>
        <authorList>
            <person name="Subhash Y."/>
            <person name="Ramana C."/>
        </authorList>
    </citation>
    <scope>NUCLEOTIDE SEQUENCE [LARGE SCALE GENOMIC DNA]</scope>
    <source>
        <strain evidence="2 3">JC280</strain>
    </source>
</reference>
<gene>
    <name evidence="2" type="ORF">A6X21_21985</name>
</gene>
<dbReference type="Gene3D" id="2.60.200.20">
    <property type="match status" value="1"/>
</dbReference>
<dbReference type="InterPro" id="IPR008984">
    <property type="entry name" value="SMAD_FHA_dom_sf"/>
</dbReference>
<dbReference type="Pfam" id="PF00498">
    <property type="entry name" value="FHA"/>
    <property type="match status" value="1"/>
</dbReference>
<dbReference type="AlphaFoldDB" id="A0A1C3EFE4"/>
<dbReference type="SUPFAM" id="SSF49879">
    <property type="entry name" value="SMAD/FHA domain"/>
    <property type="match status" value="1"/>
</dbReference>
<protein>
    <recommendedName>
        <fullName evidence="1">FHA domain-containing protein</fullName>
    </recommendedName>
</protein>
<accession>A0A1C3EFE4</accession>
<evidence type="ECO:0000259" key="1">
    <source>
        <dbReference type="Pfam" id="PF00498"/>
    </source>
</evidence>
<dbReference type="CDD" id="cd00060">
    <property type="entry name" value="FHA"/>
    <property type="match status" value="1"/>
</dbReference>
<evidence type="ECO:0000313" key="3">
    <source>
        <dbReference type="Proteomes" id="UP000094828"/>
    </source>
</evidence>
<dbReference type="OrthoDB" id="5381163at2"/>
<sequence length="280" mass="30850">MAEELSLYTGRLIASAISHSRQQDVGVISMNSMLTSLLAQPQVEPIRVSRILLNFGTREVAIDEDEFVIGRAEFCDLVIPDPAVADFAARIRLDGGAAWIEATEFSSVVMIDGRPYRRRALRDGDRLQFGGEVWSVTLQTNREPATQVENAAVSRDLLEQEIRELFELMNWKTSGETSSNERLEDSPGSLPPQGVQALLRAALSSQREPAANALEMADELPVETHRAAGIDEVGHPESDLHDLRVDLDERTRAAQRELEARIESLLNHLGESAAALRASA</sequence>
<keyword evidence="3" id="KW-1185">Reference proteome</keyword>
<feature type="domain" description="FHA" evidence="1">
    <location>
        <begin position="68"/>
        <end position="130"/>
    </location>
</feature>
<proteinExistence type="predicted"/>